<name>A0ABV6NLN8_9BACI</name>
<evidence type="ECO:0000313" key="5">
    <source>
        <dbReference type="EMBL" id="MFC0561680.1"/>
    </source>
</evidence>
<dbReference type="RefSeq" id="WP_273848368.1">
    <property type="nucleotide sequence ID" value="NZ_JAQQWT010000072.1"/>
</dbReference>
<dbReference type="GO" id="GO:0016787">
    <property type="term" value="F:hydrolase activity"/>
    <property type="evidence" value="ECO:0007669"/>
    <property type="project" value="UniProtKB-KW"/>
</dbReference>
<sequence>MANYVQELRKSIGTKPIILVGSTIVVVSEKQEILLQHRSDTDDWGLPGGAMELGESLEETAKRELYEETGLSAKVFEFIDVLSGKDLYYQYPHGDEVYNVIALYKAKEVTGKLKMEDGESLDLRYFSLNNLPFPLEDRAKIILERYFKC</sequence>
<dbReference type="PANTHER" id="PTHR43046">
    <property type="entry name" value="GDP-MANNOSE MANNOSYL HYDROLASE"/>
    <property type="match status" value="1"/>
</dbReference>
<keyword evidence="6" id="KW-1185">Reference proteome</keyword>
<organism evidence="5 6">
    <name type="scientific">Halalkalibacter alkalisediminis</name>
    <dbReference type="NCBI Taxonomy" id="935616"/>
    <lineage>
        <taxon>Bacteria</taxon>
        <taxon>Bacillati</taxon>
        <taxon>Bacillota</taxon>
        <taxon>Bacilli</taxon>
        <taxon>Bacillales</taxon>
        <taxon>Bacillaceae</taxon>
        <taxon>Halalkalibacter</taxon>
    </lineage>
</organism>
<dbReference type="PROSITE" id="PS00893">
    <property type="entry name" value="NUDIX_BOX"/>
    <property type="match status" value="1"/>
</dbReference>
<comment type="cofactor">
    <cofactor evidence="1">
        <name>Mg(2+)</name>
        <dbReference type="ChEBI" id="CHEBI:18420"/>
    </cofactor>
</comment>
<evidence type="ECO:0000259" key="4">
    <source>
        <dbReference type="PROSITE" id="PS51462"/>
    </source>
</evidence>
<dbReference type="Proteomes" id="UP001589833">
    <property type="component" value="Unassembled WGS sequence"/>
</dbReference>
<dbReference type="PANTHER" id="PTHR43046:SF2">
    <property type="entry name" value="8-OXO-DGTP DIPHOSPHATASE-RELATED"/>
    <property type="match status" value="1"/>
</dbReference>
<dbReference type="Gene3D" id="3.90.79.10">
    <property type="entry name" value="Nucleoside Triphosphate Pyrophosphohydrolase"/>
    <property type="match status" value="1"/>
</dbReference>
<keyword evidence="2 3" id="KW-0378">Hydrolase</keyword>
<gene>
    <name evidence="5" type="ORF">ACFFH4_22615</name>
</gene>
<dbReference type="CDD" id="cd04677">
    <property type="entry name" value="NUDIX_Hydrolase"/>
    <property type="match status" value="1"/>
</dbReference>
<dbReference type="SUPFAM" id="SSF55811">
    <property type="entry name" value="Nudix"/>
    <property type="match status" value="1"/>
</dbReference>
<dbReference type="InterPro" id="IPR020476">
    <property type="entry name" value="Nudix_hydrolase"/>
</dbReference>
<feature type="domain" description="Nudix hydrolase" evidence="4">
    <location>
        <begin position="16"/>
        <end position="148"/>
    </location>
</feature>
<dbReference type="InterPro" id="IPR020084">
    <property type="entry name" value="NUDIX_hydrolase_CS"/>
</dbReference>
<evidence type="ECO:0000313" key="6">
    <source>
        <dbReference type="Proteomes" id="UP001589833"/>
    </source>
</evidence>
<reference evidence="5 6" key="1">
    <citation type="submission" date="2024-09" db="EMBL/GenBank/DDBJ databases">
        <authorList>
            <person name="Sun Q."/>
            <person name="Mori K."/>
        </authorList>
    </citation>
    <scope>NUCLEOTIDE SEQUENCE [LARGE SCALE GENOMIC DNA]</scope>
    <source>
        <strain evidence="5 6">NCAIM B.02301</strain>
    </source>
</reference>
<protein>
    <submittedName>
        <fullName evidence="5">NUDIX hydrolase</fullName>
    </submittedName>
</protein>
<dbReference type="InterPro" id="IPR015797">
    <property type="entry name" value="NUDIX_hydrolase-like_dom_sf"/>
</dbReference>
<dbReference type="Pfam" id="PF00293">
    <property type="entry name" value="NUDIX"/>
    <property type="match status" value="1"/>
</dbReference>
<dbReference type="InterPro" id="IPR000086">
    <property type="entry name" value="NUDIX_hydrolase_dom"/>
</dbReference>
<proteinExistence type="inferred from homology"/>
<dbReference type="EMBL" id="JBHLTR010000078">
    <property type="protein sequence ID" value="MFC0561680.1"/>
    <property type="molecule type" value="Genomic_DNA"/>
</dbReference>
<comment type="similarity">
    <text evidence="3">Belongs to the Nudix hydrolase family.</text>
</comment>
<evidence type="ECO:0000256" key="3">
    <source>
        <dbReference type="RuleBase" id="RU003476"/>
    </source>
</evidence>
<dbReference type="PRINTS" id="PR00502">
    <property type="entry name" value="NUDIXFAMILY"/>
</dbReference>
<comment type="caution">
    <text evidence="5">The sequence shown here is derived from an EMBL/GenBank/DDBJ whole genome shotgun (WGS) entry which is preliminary data.</text>
</comment>
<accession>A0ABV6NLN8</accession>
<evidence type="ECO:0000256" key="2">
    <source>
        <dbReference type="ARBA" id="ARBA00022801"/>
    </source>
</evidence>
<dbReference type="PROSITE" id="PS51462">
    <property type="entry name" value="NUDIX"/>
    <property type="match status" value="1"/>
</dbReference>
<evidence type="ECO:0000256" key="1">
    <source>
        <dbReference type="ARBA" id="ARBA00001946"/>
    </source>
</evidence>